<evidence type="ECO:0000313" key="1">
    <source>
        <dbReference type="EMBL" id="MBI2678975.1"/>
    </source>
</evidence>
<name>A0A932EPM4_9BACT</name>
<organism evidence="1 2">
    <name type="scientific">Candidatus Korobacter versatilis</name>
    <dbReference type="NCBI Taxonomy" id="658062"/>
    <lineage>
        <taxon>Bacteria</taxon>
        <taxon>Pseudomonadati</taxon>
        <taxon>Acidobacteriota</taxon>
        <taxon>Terriglobia</taxon>
        <taxon>Terriglobales</taxon>
        <taxon>Candidatus Korobacteraceae</taxon>
        <taxon>Candidatus Korobacter</taxon>
    </lineage>
</organism>
<evidence type="ECO:0000313" key="2">
    <source>
        <dbReference type="Proteomes" id="UP000779809"/>
    </source>
</evidence>
<dbReference type="AlphaFoldDB" id="A0A932EPM4"/>
<reference evidence="1" key="1">
    <citation type="submission" date="2020-07" db="EMBL/GenBank/DDBJ databases">
        <title>Huge and variable diversity of episymbiotic CPR bacteria and DPANN archaea in groundwater ecosystems.</title>
        <authorList>
            <person name="He C.Y."/>
            <person name="Keren R."/>
            <person name="Whittaker M."/>
            <person name="Farag I.F."/>
            <person name="Doudna J."/>
            <person name="Cate J.H.D."/>
            <person name="Banfield J.F."/>
        </authorList>
    </citation>
    <scope>NUCLEOTIDE SEQUENCE</scope>
    <source>
        <strain evidence="1">NC_groundwater_580_Pr5_B-0.1um_64_19</strain>
    </source>
</reference>
<accession>A0A932EPM4</accession>
<proteinExistence type="predicted"/>
<gene>
    <name evidence="1" type="ORF">HYX28_09355</name>
</gene>
<dbReference type="Proteomes" id="UP000779809">
    <property type="component" value="Unassembled WGS sequence"/>
</dbReference>
<dbReference type="EMBL" id="JACPNR010000011">
    <property type="protein sequence ID" value="MBI2678975.1"/>
    <property type="molecule type" value="Genomic_DNA"/>
</dbReference>
<comment type="caution">
    <text evidence="1">The sequence shown here is derived from an EMBL/GenBank/DDBJ whole genome shotgun (WGS) entry which is preliminary data.</text>
</comment>
<protein>
    <submittedName>
        <fullName evidence="1">Uncharacterized protein</fullName>
    </submittedName>
</protein>
<sequence length="55" mass="6034">MQRGFISIVYDGDGNRVQKTAGGVTTKFLVSEINPTGYVQVVDELVGGLVQRRYT</sequence>